<feature type="compositionally biased region" description="Basic and acidic residues" evidence="1">
    <location>
        <begin position="84"/>
        <end position="94"/>
    </location>
</feature>
<organism evidence="2">
    <name type="scientific">Oryza brachyantha</name>
    <name type="common">malo sina</name>
    <dbReference type="NCBI Taxonomy" id="4533"/>
    <lineage>
        <taxon>Eukaryota</taxon>
        <taxon>Viridiplantae</taxon>
        <taxon>Streptophyta</taxon>
        <taxon>Embryophyta</taxon>
        <taxon>Tracheophyta</taxon>
        <taxon>Spermatophyta</taxon>
        <taxon>Magnoliopsida</taxon>
        <taxon>Liliopsida</taxon>
        <taxon>Poales</taxon>
        <taxon>Poaceae</taxon>
        <taxon>BOP clade</taxon>
        <taxon>Oryzoideae</taxon>
        <taxon>Oryzeae</taxon>
        <taxon>Oryzinae</taxon>
        <taxon>Oryza</taxon>
    </lineage>
</organism>
<reference evidence="2" key="2">
    <citation type="submission" date="2013-04" db="UniProtKB">
        <authorList>
            <consortium name="EnsemblPlants"/>
        </authorList>
    </citation>
    <scope>IDENTIFICATION</scope>
</reference>
<dbReference type="HOGENOM" id="CLU_2389718_0_0_1"/>
<protein>
    <submittedName>
        <fullName evidence="2">Uncharacterized protein</fullName>
    </submittedName>
</protein>
<name>J3MML7_ORYBR</name>
<sequence length="94" mass="10223">MRGARGGSPKKQELASKAAPFGYPGHGTDGFDATPPPHHLSCYRNRIRGPPERGTKEEEEQQEQEQGETEGGGGIKCSSAQIYWRKEGRARGGQ</sequence>
<proteinExistence type="predicted"/>
<dbReference type="AlphaFoldDB" id="J3MML7"/>
<evidence type="ECO:0000256" key="1">
    <source>
        <dbReference type="SAM" id="MobiDB-lite"/>
    </source>
</evidence>
<feature type="compositionally biased region" description="Acidic residues" evidence="1">
    <location>
        <begin position="57"/>
        <end position="68"/>
    </location>
</feature>
<evidence type="ECO:0000313" key="3">
    <source>
        <dbReference type="Proteomes" id="UP000006038"/>
    </source>
</evidence>
<reference evidence="2" key="1">
    <citation type="journal article" date="2013" name="Nat. Commun.">
        <title>Whole-genome sequencing of Oryza brachyantha reveals mechanisms underlying Oryza genome evolution.</title>
        <authorList>
            <person name="Chen J."/>
            <person name="Huang Q."/>
            <person name="Gao D."/>
            <person name="Wang J."/>
            <person name="Lang Y."/>
            <person name="Liu T."/>
            <person name="Li B."/>
            <person name="Bai Z."/>
            <person name="Luis Goicoechea J."/>
            <person name="Liang C."/>
            <person name="Chen C."/>
            <person name="Zhang W."/>
            <person name="Sun S."/>
            <person name="Liao Y."/>
            <person name="Zhang X."/>
            <person name="Yang L."/>
            <person name="Song C."/>
            <person name="Wang M."/>
            <person name="Shi J."/>
            <person name="Liu G."/>
            <person name="Liu J."/>
            <person name="Zhou H."/>
            <person name="Zhou W."/>
            <person name="Yu Q."/>
            <person name="An N."/>
            <person name="Chen Y."/>
            <person name="Cai Q."/>
            <person name="Wang B."/>
            <person name="Liu B."/>
            <person name="Min J."/>
            <person name="Huang Y."/>
            <person name="Wu H."/>
            <person name="Li Z."/>
            <person name="Zhang Y."/>
            <person name="Yin Y."/>
            <person name="Song W."/>
            <person name="Jiang J."/>
            <person name="Jackson S.A."/>
            <person name="Wing R.A."/>
            <person name="Wang J."/>
            <person name="Chen M."/>
        </authorList>
    </citation>
    <scope>NUCLEOTIDE SEQUENCE [LARGE SCALE GENOMIC DNA]</scope>
    <source>
        <strain evidence="2">cv. IRGC 101232</strain>
    </source>
</reference>
<evidence type="ECO:0000313" key="2">
    <source>
        <dbReference type="EnsemblPlants" id="OB07G26490.1"/>
    </source>
</evidence>
<dbReference type="Gramene" id="OB07G26490.1">
    <property type="protein sequence ID" value="OB07G26490.1"/>
    <property type="gene ID" value="OB07G26490"/>
</dbReference>
<dbReference type="Proteomes" id="UP000006038">
    <property type="component" value="Chromosome 7"/>
</dbReference>
<feature type="region of interest" description="Disordered" evidence="1">
    <location>
        <begin position="1"/>
        <end position="94"/>
    </location>
</feature>
<dbReference type="EnsemblPlants" id="OB07G26490.1">
    <property type="protein sequence ID" value="OB07G26490.1"/>
    <property type="gene ID" value="OB07G26490"/>
</dbReference>
<keyword evidence="3" id="KW-1185">Reference proteome</keyword>
<accession>J3MML7</accession>